<name>A0A368YKL6_9RHOB</name>
<evidence type="ECO:0000256" key="1">
    <source>
        <dbReference type="SAM" id="SignalP"/>
    </source>
</evidence>
<dbReference type="Proteomes" id="UP000253345">
    <property type="component" value="Unassembled WGS sequence"/>
</dbReference>
<dbReference type="OrthoDB" id="14727at2"/>
<accession>A0A368YKL6</accession>
<sequence length="147" mass="15334">MNIHLTGLAALFVALTGPALAQDRNMTVHKDPSCGCCTAWAELAEKAGYKVSVVESADIAASKAEAGVPEALWSCHTARIDGYVIEGHVPFDALARLLETRPDVLGIAVPGMPEGSPGMGDDPAARYEVIAWGNEAGDGTLFQKVGD</sequence>
<keyword evidence="3" id="KW-1185">Reference proteome</keyword>
<evidence type="ECO:0000313" key="2">
    <source>
        <dbReference type="EMBL" id="RCW79447.1"/>
    </source>
</evidence>
<feature type="signal peptide" evidence="1">
    <location>
        <begin position="1"/>
        <end position="21"/>
    </location>
</feature>
<evidence type="ECO:0000313" key="3">
    <source>
        <dbReference type="Proteomes" id="UP000253345"/>
    </source>
</evidence>
<dbReference type="InterPro" id="IPR007332">
    <property type="entry name" value="DUF411"/>
</dbReference>
<feature type="chain" id="PRO_5017059688" description="Metal-binding protein" evidence="1">
    <location>
        <begin position="22"/>
        <end position="147"/>
    </location>
</feature>
<organism evidence="2 3">
    <name type="scientific">Paracoccus lutimaris</name>
    <dbReference type="NCBI Taxonomy" id="1490030"/>
    <lineage>
        <taxon>Bacteria</taxon>
        <taxon>Pseudomonadati</taxon>
        <taxon>Pseudomonadota</taxon>
        <taxon>Alphaproteobacteria</taxon>
        <taxon>Rhodobacterales</taxon>
        <taxon>Paracoccaceae</taxon>
        <taxon>Paracoccus</taxon>
    </lineage>
</organism>
<dbReference type="EMBL" id="QPJL01000025">
    <property type="protein sequence ID" value="RCW79447.1"/>
    <property type="molecule type" value="Genomic_DNA"/>
</dbReference>
<protein>
    <recommendedName>
        <fullName evidence="4">Metal-binding protein</fullName>
    </recommendedName>
</protein>
<dbReference type="AlphaFoldDB" id="A0A368YKL6"/>
<gene>
    <name evidence="2" type="ORF">DFP89_12531</name>
</gene>
<evidence type="ECO:0008006" key="4">
    <source>
        <dbReference type="Google" id="ProtNLM"/>
    </source>
</evidence>
<reference evidence="2 3" key="1">
    <citation type="submission" date="2018-07" db="EMBL/GenBank/DDBJ databases">
        <title>Genomic Encyclopedia of Type Strains, Phase III (KMG-III): the genomes of soil and plant-associated and newly described type strains.</title>
        <authorList>
            <person name="Whitman W."/>
        </authorList>
    </citation>
    <scope>NUCLEOTIDE SEQUENCE [LARGE SCALE GENOMIC DNA]</scope>
    <source>
        <strain evidence="2 3">CECT 8525</strain>
    </source>
</reference>
<keyword evidence="1" id="KW-0732">Signal</keyword>
<proteinExistence type="predicted"/>
<dbReference type="Pfam" id="PF04214">
    <property type="entry name" value="DUF411"/>
    <property type="match status" value="1"/>
</dbReference>
<dbReference type="RefSeq" id="WP_114350529.1">
    <property type="nucleotide sequence ID" value="NZ_QPJL01000025.1"/>
</dbReference>
<comment type="caution">
    <text evidence="2">The sequence shown here is derived from an EMBL/GenBank/DDBJ whole genome shotgun (WGS) entry which is preliminary data.</text>
</comment>